<dbReference type="EMBL" id="CM004397">
    <property type="protein sequence ID" value="KAG8644212.1"/>
    <property type="molecule type" value="Genomic_DNA"/>
</dbReference>
<reference evidence="2" key="1">
    <citation type="journal article" date="2016" name="Nat. Biotechnol.">
        <title>Sequencing wild and cultivated cassava and related species reveals extensive interspecific hybridization and genetic diversity.</title>
        <authorList>
            <person name="Bredeson J.V."/>
            <person name="Lyons J.B."/>
            <person name="Prochnik S.E."/>
            <person name="Wu G.A."/>
            <person name="Ha C.M."/>
            <person name="Edsinger-Gonzales E."/>
            <person name="Grimwood J."/>
            <person name="Schmutz J."/>
            <person name="Rabbi I.Y."/>
            <person name="Egesi C."/>
            <person name="Nauluvula P."/>
            <person name="Lebot V."/>
            <person name="Ndunguru J."/>
            <person name="Mkamilo G."/>
            <person name="Bart R.S."/>
            <person name="Setter T.L."/>
            <person name="Gleadow R.M."/>
            <person name="Kulakow P."/>
            <person name="Ferguson M.E."/>
            <person name="Rounsley S."/>
            <person name="Rokhsar D.S."/>
        </authorList>
    </citation>
    <scope>NUCLEOTIDE SEQUENCE [LARGE SCALE GENOMIC DNA]</scope>
    <source>
        <strain evidence="2">cv. AM560-2</strain>
    </source>
</reference>
<accession>A0ACB7GV80</accession>
<gene>
    <name evidence="1" type="ORF">MANES_11G108801v8</name>
</gene>
<protein>
    <submittedName>
        <fullName evidence="1">Uncharacterized protein</fullName>
    </submittedName>
</protein>
<proteinExistence type="predicted"/>
<organism evidence="1 2">
    <name type="scientific">Manihot esculenta</name>
    <name type="common">Cassava</name>
    <name type="synonym">Jatropha manihot</name>
    <dbReference type="NCBI Taxonomy" id="3983"/>
    <lineage>
        <taxon>Eukaryota</taxon>
        <taxon>Viridiplantae</taxon>
        <taxon>Streptophyta</taxon>
        <taxon>Embryophyta</taxon>
        <taxon>Tracheophyta</taxon>
        <taxon>Spermatophyta</taxon>
        <taxon>Magnoliopsida</taxon>
        <taxon>eudicotyledons</taxon>
        <taxon>Gunneridae</taxon>
        <taxon>Pentapetalae</taxon>
        <taxon>rosids</taxon>
        <taxon>fabids</taxon>
        <taxon>Malpighiales</taxon>
        <taxon>Euphorbiaceae</taxon>
        <taxon>Crotonoideae</taxon>
        <taxon>Manihoteae</taxon>
        <taxon>Manihot</taxon>
    </lineage>
</organism>
<keyword evidence="2" id="KW-1185">Reference proteome</keyword>
<evidence type="ECO:0000313" key="1">
    <source>
        <dbReference type="EMBL" id="KAG8644212.1"/>
    </source>
</evidence>
<comment type="caution">
    <text evidence="1">The sequence shown here is derived from an EMBL/GenBank/DDBJ whole genome shotgun (WGS) entry which is preliminary data.</text>
</comment>
<name>A0ACB7GV80_MANES</name>
<sequence>MFLQDIQSFTSNIEFPKLHGQDPNEWIVHAEQYFEKFIIHYEMKIYKVLSTLEGPFFDWFRGLRKQNPFPSWERFKYELLQHFGEANDNHSTVDFIADELKG</sequence>
<evidence type="ECO:0000313" key="2">
    <source>
        <dbReference type="Proteomes" id="UP000091857"/>
    </source>
</evidence>
<dbReference type="Proteomes" id="UP000091857">
    <property type="component" value="Chromosome 11"/>
</dbReference>